<dbReference type="AlphaFoldDB" id="A0A9P0M704"/>
<evidence type="ECO:0000313" key="2">
    <source>
        <dbReference type="Proteomes" id="UP001152888"/>
    </source>
</evidence>
<gene>
    <name evidence="1" type="ORF">ACAOBT_LOCUS33164</name>
</gene>
<name>A0A9P0M704_ACAOB</name>
<comment type="caution">
    <text evidence="1">The sequence shown here is derived from an EMBL/GenBank/DDBJ whole genome shotgun (WGS) entry which is preliminary data.</text>
</comment>
<proteinExistence type="predicted"/>
<reference evidence="1" key="1">
    <citation type="submission" date="2022-03" db="EMBL/GenBank/DDBJ databases">
        <authorList>
            <person name="Sayadi A."/>
        </authorList>
    </citation>
    <scope>NUCLEOTIDE SEQUENCE</scope>
</reference>
<sequence length="163" mass="18844">MMCSFNKQGVQRINNWLKYRSARDYQLEVISKTDKELLKDGHPQDISQFTTYHKIASETKRGNRLLLSSRDLSDLFQYCIKQHNQLDPYLRYVASSSPLYRMPVNIVPPRGAIIHFEATGCQAELQSSGHFNSDPAKERATWMTEINKLAKNSLGEERRLYGC</sequence>
<organism evidence="1 2">
    <name type="scientific">Acanthoscelides obtectus</name>
    <name type="common">Bean weevil</name>
    <name type="synonym">Bruchus obtectus</name>
    <dbReference type="NCBI Taxonomy" id="200917"/>
    <lineage>
        <taxon>Eukaryota</taxon>
        <taxon>Metazoa</taxon>
        <taxon>Ecdysozoa</taxon>
        <taxon>Arthropoda</taxon>
        <taxon>Hexapoda</taxon>
        <taxon>Insecta</taxon>
        <taxon>Pterygota</taxon>
        <taxon>Neoptera</taxon>
        <taxon>Endopterygota</taxon>
        <taxon>Coleoptera</taxon>
        <taxon>Polyphaga</taxon>
        <taxon>Cucujiformia</taxon>
        <taxon>Chrysomeloidea</taxon>
        <taxon>Chrysomelidae</taxon>
        <taxon>Bruchinae</taxon>
        <taxon>Bruchini</taxon>
        <taxon>Acanthoscelides</taxon>
    </lineage>
</organism>
<dbReference type="EMBL" id="CAKOFQ010008258">
    <property type="protein sequence ID" value="CAH2013026.1"/>
    <property type="molecule type" value="Genomic_DNA"/>
</dbReference>
<keyword evidence="2" id="KW-1185">Reference proteome</keyword>
<dbReference type="OrthoDB" id="7695773at2759"/>
<protein>
    <submittedName>
        <fullName evidence="1">Uncharacterized protein</fullName>
    </submittedName>
</protein>
<evidence type="ECO:0000313" key="1">
    <source>
        <dbReference type="EMBL" id="CAH2013026.1"/>
    </source>
</evidence>
<dbReference type="Proteomes" id="UP001152888">
    <property type="component" value="Unassembled WGS sequence"/>
</dbReference>
<accession>A0A9P0M704</accession>